<dbReference type="Proteomes" id="UP000663877">
    <property type="component" value="Unassembled WGS sequence"/>
</dbReference>
<sequence length="167" mass="19009">MCKGQQISGIPSTHVIADAENEGEQQLQQVSPTSTTNELLVLLIKQAERHHEQTIDMLKVMCSAFVKLVQQQDVSNTKLDKITKGLNVDPNDNITRDGEFGTKCSLIIYDEDENDEAFINEVPNHYEEQLTEIPDDIEFDENDEAFLSKLLNRFNEQLTEIPDDIDE</sequence>
<dbReference type="EMBL" id="CAJNOM010001261">
    <property type="protein sequence ID" value="CAF1600387.1"/>
    <property type="molecule type" value="Genomic_DNA"/>
</dbReference>
<reference evidence="1" key="1">
    <citation type="submission" date="2021-02" db="EMBL/GenBank/DDBJ databases">
        <authorList>
            <person name="Nowell W R."/>
        </authorList>
    </citation>
    <scope>NUCLEOTIDE SEQUENCE</scope>
</reference>
<proteinExistence type="predicted"/>
<keyword evidence="3" id="KW-1185">Reference proteome</keyword>
<dbReference type="OrthoDB" id="10566683at2759"/>
<comment type="caution">
    <text evidence="1">The sequence shown here is derived from an EMBL/GenBank/DDBJ whole genome shotgun (WGS) entry which is preliminary data.</text>
</comment>
<evidence type="ECO:0000313" key="2">
    <source>
        <dbReference type="EMBL" id="CAF1600387.1"/>
    </source>
</evidence>
<gene>
    <name evidence="1" type="ORF">BJG266_LOCUS35532</name>
    <name evidence="2" type="ORF">QVE165_LOCUS52556</name>
</gene>
<evidence type="ECO:0000313" key="4">
    <source>
        <dbReference type="Proteomes" id="UP000663877"/>
    </source>
</evidence>
<dbReference type="EMBL" id="CAJNOI010000914">
    <property type="protein sequence ID" value="CAF1361710.1"/>
    <property type="molecule type" value="Genomic_DNA"/>
</dbReference>
<dbReference type="AlphaFoldDB" id="A0A815HZP3"/>
<name>A0A815HZP3_9BILA</name>
<protein>
    <submittedName>
        <fullName evidence="1">Uncharacterized protein</fullName>
    </submittedName>
</protein>
<evidence type="ECO:0000313" key="1">
    <source>
        <dbReference type="EMBL" id="CAF1361710.1"/>
    </source>
</evidence>
<evidence type="ECO:0000313" key="3">
    <source>
        <dbReference type="Proteomes" id="UP000663832"/>
    </source>
</evidence>
<organism evidence="1 4">
    <name type="scientific">Adineta steineri</name>
    <dbReference type="NCBI Taxonomy" id="433720"/>
    <lineage>
        <taxon>Eukaryota</taxon>
        <taxon>Metazoa</taxon>
        <taxon>Spiralia</taxon>
        <taxon>Gnathifera</taxon>
        <taxon>Rotifera</taxon>
        <taxon>Eurotatoria</taxon>
        <taxon>Bdelloidea</taxon>
        <taxon>Adinetida</taxon>
        <taxon>Adinetidae</taxon>
        <taxon>Adineta</taxon>
    </lineage>
</organism>
<accession>A0A815HZP3</accession>
<dbReference type="Proteomes" id="UP000663832">
    <property type="component" value="Unassembled WGS sequence"/>
</dbReference>